<dbReference type="InterPro" id="IPR050390">
    <property type="entry name" value="C5-Methyltransferase"/>
</dbReference>
<comment type="catalytic activity">
    <reaction evidence="7">
        <text>a 2'-deoxycytidine in DNA + S-adenosyl-L-methionine = a 5-methyl-2'-deoxycytidine in DNA + S-adenosyl-L-homocysteine + H(+)</text>
        <dbReference type="Rhea" id="RHEA:13681"/>
        <dbReference type="Rhea" id="RHEA-COMP:11369"/>
        <dbReference type="Rhea" id="RHEA-COMP:11370"/>
        <dbReference type="ChEBI" id="CHEBI:15378"/>
        <dbReference type="ChEBI" id="CHEBI:57856"/>
        <dbReference type="ChEBI" id="CHEBI:59789"/>
        <dbReference type="ChEBI" id="CHEBI:85452"/>
        <dbReference type="ChEBI" id="CHEBI:85454"/>
        <dbReference type="EC" id="2.1.1.37"/>
    </reaction>
</comment>
<gene>
    <name evidence="8" type="ORF">NIES4072_02200</name>
</gene>
<evidence type="ECO:0000256" key="4">
    <source>
        <dbReference type="ARBA" id="ARBA00022747"/>
    </source>
</evidence>
<dbReference type="PANTHER" id="PTHR10629">
    <property type="entry name" value="CYTOSINE-SPECIFIC METHYLTRANSFERASE"/>
    <property type="match status" value="1"/>
</dbReference>
<proteinExistence type="inferred from homology"/>
<dbReference type="PROSITE" id="PS51679">
    <property type="entry name" value="SAM_MT_C5"/>
    <property type="match status" value="1"/>
</dbReference>
<dbReference type="GO" id="GO:0009307">
    <property type="term" value="P:DNA restriction-modification system"/>
    <property type="evidence" value="ECO:0007669"/>
    <property type="project" value="UniProtKB-KW"/>
</dbReference>
<evidence type="ECO:0000256" key="6">
    <source>
        <dbReference type="RuleBase" id="RU000416"/>
    </source>
</evidence>
<keyword evidence="9" id="KW-1185">Reference proteome</keyword>
<dbReference type="PROSITE" id="PS00094">
    <property type="entry name" value="C5_MTASE_1"/>
    <property type="match status" value="1"/>
</dbReference>
<dbReference type="InterPro" id="IPR029063">
    <property type="entry name" value="SAM-dependent_MTases_sf"/>
</dbReference>
<organism evidence="8 9">
    <name type="scientific">Nostoc commune NIES-4072</name>
    <dbReference type="NCBI Taxonomy" id="2005467"/>
    <lineage>
        <taxon>Bacteria</taxon>
        <taxon>Bacillati</taxon>
        <taxon>Cyanobacteriota</taxon>
        <taxon>Cyanophyceae</taxon>
        <taxon>Nostocales</taxon>
        <taxon>Nostocaceae</taxon>
        <taxon>Nostoc</taxon>
    </lineage>
</organism>
<dbReference type="GO" id="GO:0032259">
    <property type="term" value="P:methylation"/>
    <property type="evidence" value="ECO:0007669"/>
    <property type="project" value="UniProtKB-KW"/>
</dbReference>
<dbReference type="PANTHER" id="PTHR10629:SF52">
    <property type="entry name" value="DNA (CYTOSINE-5)-METHYLTRANSFERASE 1"/>
    <property type="match status" value="1"/>
</dbReference>
<evidence type="ECO:0000256" key="2">
    <source>
        <dbReference type="ARBA" id="ARBA00022679"/>
    </source>
</evidence>
<evidence type="ECO:0000313" key="9">
    <source>
        <dbReference type="Proteomes" id="UP000245124"/>
    </source>
</evidence>
<dbReference type="SUPFAM" id="SSF53335">
    <property type="entry name" value="S-adenosyl-L-methionine-dependent methyltransferases"/>
    <property type="match status" value="1"/>
</dbReference>
<keyword evidence="2 5" id="KW-0808">Transferase</keyword>
<evidence type="ECO:0000256" key="1">
    <source>
        <dbReference type="ARBA" id="ARBA00022603"/>
    </source>
</evidence>
<dbReference type="InterPro" id="IPR001525">
    <property type="entry name" value="C5_MeTfrase"/>
</dbReference>
<dbReference type="EMBL" id="BDUD01000001">
    <property type="protein sequence ID" value="GBG16574.1"/>
    <property type="molecule type" value="Genomic_DNA"/>
</dbReference>
<feature type="active site" evidence="5">
    <location>
        <position position="118"/>
    </location>
</feature>
<sequence>MGTGDWGLGKFCIFNIDTQSPIPNPFRGVMAYEMKKQRAIAVDLFAGAGGMTLGFEQAGFDVLASVEIDPIHCATHEFNFPFCSVLCKSVVDTTGEEIRNRSEIGDREIDVVISGSPCQGFSLIGKRAVDDPRNSLVFHFHRLVFELKPKFFVMENVRGITVGEHKQILQSLISEFRIHGYKVEENYQVLNAAHYGVPQSRERLFLIGAREDVKLPKYPQPITKQALPNNLNSKKISNIPLSPTVLDAIGDLPEIEKYSELLTRDWVVAEYQKPSNYALILRGMQYLDDDYSYKREYDLRILSSSLRTKHSAETIQRFQETQQGEREKISRFYKLHPAGVCNTLRAGTDKYRGSFTSPRPIHPITPRCITVREAARLHSYPDWFRFHVTKWHGFRQVGNSVPPLLAKAVAAEIIRNLNISPFKPSLQYKLGQEKLLQFNMSQAAQYYQRDW</sequence>
<comment type="similarity">
    <text evidence="5 6">Belongs to the class I-like SAM-binding methyltransferase superfamily. C5-methyltransferase family.</text>
</comment>
<dbReference type="PRINTS" id="PR00105">
    <property type="entry name" value="C5METTRFRASE"/>
</dbReference>
<dbReference type="PROSITE" id="PS00095">
    <property type="entry name" value="C5_MTASE_2"/>
    <property type="match status" value="1"/>
</dbReference>
<evidence type="ECO:0000256" key="5">
    <source>
        <dbReference type="PROSITE-ProRule" id="PRU01016"/>
    </source>
</evidence>
<name>A0A2R5FLR4_NOSCO</name>
<dbReference type="Pfam" id="PF00145">
    <property type="entry name" value="DNA_methylase"/>
    <property type="match status" value="1"/>
</dbReference>
<evidence type="ECO:0000313" key="8">
    <source>
        <dbReference type="EMBL" id="GBG16574.1"/>
    </source>
</evidence>
<dbReference type="Gene3D" id="3.90.120.10">
    <property type="entry name" value="DNA Methylase, subunit A, domain 2"/>
    <property type="match status" value="1"/>
</dbReference>
<evidence type="ECO:0000256" key="7">
    <source>
        <dbReference type="RuleBase" id="RU000417"/>
    </source>
</evidence>
<keyword evidence="3 5" id="KW-0949">S-adenosyl-L-methionine</keyword>
<protein>
    <recommendedName>
        <fullName evidence="7">Cytosine-specific methyltransferase</fullName>
        <ecNumber evidence="7">2.1.1.37</ecNumber>
    </recommendedName>
</protein>
<dbReference type="InterPro" id="IPR031303">
    <property type="entry name" value="C5_meth_CS"/>
</dbReference>
<dbReference type="EC" id="2.1.1.37" evidence="7"/>
<dbReference type="Gene3D" id="3.40.50.150">
    <property type="entry name" value="Vaccinia Virus protein VP39"/>
    <property type="match status" value="1"/>
</dbReference>
<reference evidence="8 9" key="1">
    <citation type="submission" date="2017-06" db="EMBL/GenBank/DDBJ databases">
        <title>Genome sequencing of cyanobaciteial culture collection at National Institute for Environmental Studies (NIES).</title>
        <authorList>
            <person name="Hirose Y."/>
            <person name="Shimura Y."/>
            <person name="Fujisawa T."/>
            <person name="Nakamura Y."/>
            <person name="Kawachi M."/>
        </authorList>
    </citation>
    <scope>NUCLEOTIDE SEQUENCE [LARGE SCALE GENOMIC DNA]</scope>
    <source>
        <strain evidence="8 9">NIES-4072</strain>
    </source>
</reference>
<accession>A0A2R5FLR4</accession>
<keyword evidence="4" id="KW-0680">Restriction system</keyword>
<dbReference type="Proteomes" id="UP000245124">
    <property type="component" value="Unassembled WGS sequence"/>
</dbReference>
<dbReference type="InterPro" id="IPR018117">
    <property type="entry name" value="C5_DNA_meth_AS"/>
</dbReference>
<keyword evidence="1 5" id="KW-0489">Methyltransferase</keyword>
<dbReference type="AlphaFoldDB" id="A0A2R5FLR4"/>
<evidence type="ECO:0000256" key="3">
    <source>
        <dbReference type="ARBA" id="ARBA00022691"/>
    </source>
</evidence>
<comment type="caution">
    <text evidence="8">The sequence shown here is derived from an EMBL/GenBank/DDBJ whole genome shotgun (WGS) entry which is preliminary data.</text>
</comment>
<dbReference type="NCBIfam" id="TIGR00675">
    <property type="entry name" value="dcm"/>
    <property type="match status" value="1"/>
</dbReference>
<dbReference type="GO" id="GO:0003886">
    <property type="term" value="F:DNA (cytosine-5-)-methyltransferase activity"/>
    <property type="evidence" value="ECO:0007669"/>
    <property type="project" value="UniProtKB-EC"/>
</dbReference>